<dbReference type="PANTHER" id="PTHR30632">
    <property type="entry name" value="MOLYBDATE-BINDING PERIPLASMIC PROTEIN"/>
    <property type="match status" value="1"/>
</dbReference>
<evidence type="ECO:0000256" key="4">
    <source>
        <dbReference type="SAM" id="SignalP"/>
    </source>
</evidence>
<dbReference type="GO" id="GO:0030973">
    <property type="term" value="F:molybdate ion binding"/>
    <property type="evidence" value="ECO:0007669"/>
    <property type="project" value="TreeGrafter"/>
</dbReference>
<dbReference type="NCBIfam" id="TIGR01256">
    <property type="entry name" value="modA"/>
    <property type="match status" value="1"/>
</dbReference>
<sequence>MSIRRRSKILSVFVAATVALGAGAAAPVFAEGLTIAAGAGYRRPMAQAFTAFEAAGGEKVGQVYGNMGQVLGQARESGQIAMVCGDRKVLAKAEGLAFTRFVPLGEGKLVVAYRKGVRLAAPEAITGPEVTRVGIPDAKAAVYGKAGRQYLAKSGVGDQVAAKLVEVQTVPQVTAYLSAGEVDAGFLNITDAIGAGDAIGGYVSVDPKYYDPIEIACGVISPAAEGFAAFLESPAGHAIMEANGL</sequence>
<dbReference type="Gene3D" id="3.40.190.10">
    <property type="entry name" value="Periplasmic binding protein-like II"/>
    <property type="match status" value="2"/>
</dbReference>
<dbReference type="EMBL" id="OBMT01000017">
    <property type="protein sequence ID" value="SOC19001.1"/>
    <property type="molecule type" value="Genomic_DNA"/>
</dbReference>
<dbReference type="RefSeq" id="WP_097071261.1">
    <property type="nucleotide sequence ID" value="NZ_OBMT01000017.1"/>
</dbReference>
<proteinExistence type="inferred from homology"/>
<dbReference type="InterPro" id="IPR005950">
    <property type="entry name" value="ModA"/>
</dbReference>
<dbReference type="SUPFAM" id="SSF53850">
    <property type="entry name" value="Periplasmic binding protein-like II"/>
    <property type="match status" value="1"/>
</dbReference>
<accession>A0A285TB49</accession>
<feature type="chain" id="PRO_5012222342" evidence="4">
    <location>
        <begin position="31"/>
        <end position="245"/>
    </location>
</feature>
<evidence type="ECO:0000313" key="6">
    <source>
        <dbReference type="Proteomes" id="UP000219111"/>
    </source>
</evidence>
<evidence type="ECO:0000313" key="5">
    <source>
        <dbReference type="EMBL" id="SOC19001.1"/>
    </source>
</evidence>
<dbReference type="InterPro" id="IPR050682">
    <property type="entry name" value="ModA/WtpA"/>
</dbReference>
<dbReference type="AlphaFoldDB" id="A0A285TB49"/>
<dbReference type="Proteomes" id="UP000219111">
    <property type="component" value="Unassembled WGS sequence"/>
</dbReference>
<dbReference type="OrthoDB" id="9785015at2"/>
<name>A0A285TB49_9RHOB</name>
<dbReference type="GO" id="GO:0046872">
    <property type="term" value="F:metal ion binding"/>
    <property type="evidence" value="ECO:0007669"/>
    <property type="project" value="UniProtKB-KW"/>
</dbReference>
<keyword evidence="6" id="KW-1185">Reference proteome</keyword>
<dbReference type="GO" id="GO:0015689">
    <property type="term" value="P:molybdate ion transport"/>
    <property type="evidence" value="ECO:0007669"/>
    <property type="project" value="InterPro"/>
</dbReference>
<evidence type="ECO:0000256" key="1">
    <source>
        <dbReference type="ARBA" id="ARBA00009175"/>
    </source>
</evidence>
<protein>
    <submittedName>
        <fullName evidence="5">Molybdate transport system substrate-binding protein</fullName>
    </submittedName>
</protein>
<keyword evidence="2" id="KW-0479">Metal-binding</keyword>
<reference evidence="6" key="1">
    <citation type="submission" date="2017-08" db="EMBL/GenBank/DDBJ databases">
        <authorList>
            <person name="Varghese N."/>
            <person name="Submissions S."/>
        </authorList>
    </citation>
    <scope>NUCLEOTIDE SEQUENCE [LARGE SCALE GENOMIC DNA]</scope>
    <source>
        <strain evidence="6">JA276</strain>
    </source>
</reference>
<gene>
    <name evidence="5" type="ORF">SAMN05877831_11747</name>
</gene>
<comment type="similarity">
    <text evidence="1">Belongs to the bacterial solute-binding protein ModA family.</text>
</comment>
<feature type="signal peptide" evidence="4">
    <location>
        <begin position="1"/>
        <end position="30"/>
    </location>
</feature>
<organism evidence="5 6">
    <name type="scientific">Rhodobacter maris</name>
    <dbReference type="NCBI Taxonomy" id="446682"/>
    <lineage>
        <taxon>Bacteria</taxon>
        <taxon>Pseudomonadati</taxon>
        <taxon>Pseudomonadota</taxon>
        <taxon>Alphaproteobacteria</taxon>
        <taxon>Rhodobacterales</taxon>
        <taxon>Rhodobacter group</taxon>
        <taxon>Rhodobacter</taxon>
    </lineage>
</organism>
<keyword evidence="3 4" id="KW-0732">Signal</keyword>
<dbReference type="Pfam" id="PF13531">
    <property type="entry name" value="SBP_bac_11"/>
    <property type="match status" value="1"/>
</dbReference>
<dbReference type="PANTHER" id="PTHR30632:SF14">
    <property type="entry name" value="TUNGSTATE_MOLYBDATE_CHROMATE-BINDING PROTEIN MODA"/>
    <property type="match status" value="1"/>
</dbReference>
<evidence type="ECO:0000256" key="3">
    <source>
        <dbReference type="ARBA" id="ARBA00022729"/>
    </source>
</evidence>
<evidence type="ECO:0000256" key="2">
    <source>
        <dbReference type="ARBA" id="ARBA00022723"/>
    </source>
</evidence>